<dbReference type="PANTHER" id="PTHR43630:SF2">
    <property type="entry name" value="GLYCOSYLTRANSFERASE"/>
    <property type="match status" value="1"/>
</dbReference>
<evidence type="ECO:0000313" key="3">
    <source>
        <dbReference type="EMBL" id="GHB26351.1"/>
    </source>
</evidence>
<comment type="similarity">
    <text evidence="1">Belongs to the glycosyltransferase 2 family. WaaE/KdtX subfamily.</text>
</comment>
<evidence type="ECO:0000259" key="2">
    <source>
        <dbReference type="Pfam" id="PF00535"/>
    </source>
</evidence>
<accession>A0ABQ3E679</accession>
<sequence>MKKIPVSAFIITKNEEDRVLSAINSVKEWVDEVIVVDSGSSDRTVPIAEEAGAKVYFNEWDGYGKQKRFAEDLCRNTWLLNIDADEEVTPALAEEMTRLFAPTPPEDIYKVHIVDVFPHEKHPAKWAYGYWQYRLYDKDKGRFSDSPVHDTVRPYEGAKIVKLKGKVGHRSQRSIQFTVEKLNRYSDMQVQDLVHRGRKLSSLRLITEFPIAFLKSYFIRRSFLYGWWGLVIAYNHAYSRFVRVAKYYEKQITSKSSTPPQK</sequence>
<keyword evidence="4" id="KW-1185">Reference proteome</keyword>
<evidence type="ECO:0000256" key="1">
    <source>
        <dbReference type="ARBA" id="ARBA00038494"/>
    </source>
</evidence>
<proteinExistence type="inferred from homology"/>
<dbReference type="InterPro" id="IPR001173">
    <property type="entry name" value="Glyco_trans_2-like"/>
</dbReference>
<evidence type="ECO:0000313" key="4">
    <source>
        <dbReference type="Proteomes" id="UP000637980"/>
    </source>
</evidence>
<dbReference type="Proteomes" id="UP000637980">
    <property type="component" value="Unassembled WGS sequence"/>
</dbReference>
<dbReference type="Gene3D" id="3.90.550.10">
    <property type="entry name" value="Spore Coat Polysaccharide Biosynthesis Protein SpsA, Chain A"/>
    <property type="match status" value="1"/>
</dbReference>
<dbReference type="InterPro" id="IPR029044">
    <property type="entry name" value="Nucleotide-diphossugar_trans"/>
</dbReference>
<dbReference type="SUPFAM" id="SSF53448">
    <property type="entry name" value="Nucleotide-diphospho-sugar transferases"/>
    <property type="match status" value="1"/>
</dbReference>
<feature type="domain" description="Glycosyltransferase 2-like" evidence="2">
    <location>
        <begin position="7"/>
        <end position="151"/>
    </location>
</feature>
<name>A0ABQ3E679_9HYPH</name>
<dbReference type="CDD" id="cd02511">
    <property type="entry name" value="Beta4Glucosyltransferase"/>
    <property type="match status" value="1"/>
</dbReference>
<dbReference type="PANTHER" id="PTHR43630">
    <property type="entry name" value="POLY-BETA-1,6-N-ACETYL-D-GLUCOSAMINE SYNTHASE"/>
    <property type="match status" value="1"/>
</dbReference>
<protein>
    <submittedName>
        <fullName evidence="3">Glycosyltransferase RP128</fullName>
    </submittedName>
</protein>
<gene>
    <name evidence="3" type="ORF">GCM10007094_13260</name>
</gene>
<dbReference type="RefSeq" id="WP_244649621.1">
    <property type="nucleotide sequence ID" value="NZ_BMXE01000002.1"/>
</dbReference>
<comment type="caution">
    <text evidence="3">The sequence shown here is derived from an EMBL/GenBank/DDBJ whole genome shotgun (WGS) entry which is preliminary data.</text>
</comment>
<reference evidence="4" key="1">
    <citation type="journal article" date="2019" name="Int. J. Syst. Evol. Microbiol.">
        <title>The Global Catalogue of Microorganisms (GCM) 10K type strain sequencing project: providing services to taxonomists for standard genome sequencing and annotation.</title>
        <authorList>
            <consortium name="The Broad Institute Genomics Platform"/>
            <consortium name="The Broad Institute Genome Sequencing Center for Infectious Disease"/>
            <person name="Wu L."/>
            <person name="Ma J."/>
        </authorList>
    </citation>
    <scope>NUCLEOTIDE SEQUENCE [LARGE SCALE GENOMIC DNA]</scope>
    <source>
        <strain evidence="4">KCTC 12861</strain>
    </source>
</reference>
<dbReference type="EMBL" id="BMXE01000002">
    <property type="protein sequence ID" value="GHB26351.1"/>
    <property type="molecule type" value="Genomic_DNA"/>
</dbReference>
<dbReference type="Pfam" id="PF00535">
    <property type="entry name" value="Glycos_transf_2"/>
    <property type="match status" value="1"/>
</dbReference>
<organism evidence="3 4">
    <name type="scientific">Pseudovibrio japonicus</name>
    <dbReference type="NCBI Taxonomy" id="366534"/>
    <lineage>
        <taxon>Bacteria</taxon>
        <taxon>Pseudomonadati</taxon>
        <taxon>Pseudomonadota</taxon>
        <taxon>Alphaproteobacteria</taxon>
        <taxon>Hyphomicrobiales</taxon>
        <taxon>Stappiaceae</taxon>
        <taxon>Pseudovibrio</taxon>
    </lineage>
</organism>